<dbReference type="InterPro" id="IPR037863">
    <property type="entry name" value="RHOGAP6/36"/>
</dbReference>
<dbReference type="EMBL" id="RQTK01000116">
    <property type="protein sequence ID" value="RUS87254.1"/>
    <property type="molecule type" value="Genomic_DNA"/>
</dbReference>
<feature type="compositionally biased region" description="Polar residues" evidence="2">
    <location>
        <begin position="521"/>
        <end position="542"/>
    </location>
</feature>
<evidence type="ECO:0000259" key="3">
    <source>
        <dbReference type="PROSITE" id="PS50238"/>
    </source>
</evidence>
<feature type="compositionally biased region" description="Polar residues" evidence="2">
    <location>
        <begin position="558"/>
        <end position="570"/>
    </location>
</feature>
<dbReference type="Proteomes" id="UP000271974">
    <property type="component" value="Unassembled WGS sequence"/>
</dbReference>
<feature type="region of interest" description="Disordered" evidence="2">
    <location>
        <begin position="93"/>
        <end position="197"/>
    </location>
</feature>
<sequence>RPVSILQLTEAERLALQKIAHSKLLDSDLGCPVVIPKDTNDTRRSKKSSLSLKRRSKSVNTSANESMGKDGATPGLVFGIPLSKCVMNDREMEKKRRKVAAHAGTSGSEQAAVGASSPPSSSKLRSENSENIDPAQHGQNSARPGRKSSSSSQGSLENSGGMTSYRHDSLAIPAQKRAVSSDSLSESESSRNTSSSLIDALTLSHQLPHPAFRPGSLSMDARELANQGLAQVPYVVKACFRHIETYGLNTLGIFRVGSSKKRVKQLREEFDSGQEVQLTEDHNPHDVGALLKEYYRDLPEPLLTRDLYVPFLSAKRLTEEHQRHNVLRLLICMLPLANRDTLWSLLRFLAKVAQHAQDTIDEKGETVSGNKMDVHNLATLFGPNILRRSQAGGVASATDKELMYQQSGDRVEESKEVIEVVKDMIEHHHDLFELSGSLRDDVLRLLIESDQETADRVLKYLANQNQIDADPESMCSVFEDSTTNSPMLFHPSLHGPYGGTSLDKGNAVTTSHHRPLRVSRSADNSLDSPVSKSRATHLSDSQAMPGPARDSRAAGVPHSQSLSYSPGQHSQHLDAQLTPPSSLTPPLSGLSGPNFEASSHHHHLHHQHHQHQHHQHRHQHSEPTPRAEGPPFRFSDVQHDWIYCGSHCRGNRRHCCSPWEASDAASGRRLWSRVKTPLRGLPFKLEHSTALVHAGEQRCFQFCQQ</sequence>
<feature type="region of interest" description="Disordered" evidence="2">
    <location>
        <begin position="33"/>
        <end position="74"/>
    </location>
</feature>
<protein>
    <recommendedName>
        <fullName evidence="3">Rho-GAP domain-containing protein</fullName>
    </recommendedName>
</protein>
<dbReference type="SUPFAM" id="SSF48350">
    <property type="entry name" value="GTPase activation domain, GAP"/>
    <property type="match status" value="1"/>
</dbReference>
<dbReference type="Pfam" id="PF00620">
    <property type="entry name" value="RhoGAP"/>
    <property type="match status" value="1"/>
</dbReference>
<organism evidence="4 5">
    <name type="scientific">Elysia chlorotica</name>
    <name type="common">Eastern emerald elysia</name>
    <name type="synonym">Sea slug</name>
    <dbReference type="NCBI Taxonomy" id="188477"/>
    <lineage>
        <taxon>Eukaryota</taxon>
        <taxon>Metazoa</taxon>
        <taxon>Spiralia</taxon>
        <taxon>Lophotrochozoa</taxon>
        <taxon>Mollusca</taxon>
        <taxon>Gastropoda</taxon>
        <taxon>Heterobranchia</taxon>
        <taxon>Euthyneura</taxon>
        <taxon>Panpulmonata</taxon>
        <taxon>Sacoglossa</taxon>
        <taxon>Placobranchoidea</taxon>
        <taxon>Plakobranchidae</taxon>
        <taxon>Elysia</taxon>
    </lineage>
</organism>
<dbReference type="SMART" id="SM00324">
    <property type="entry name" value="RhoGAP"/>
    <property type="match status" value="1"/>
</dbReference>
<dbReference type="AlphaFoldDB" id="A0A3S1HW25"/>
<dbReference type="STRING" id="188477.A0A3S1HW25"/>
<dbReference type="PROSITE" id="PS50238">
    <property type="entry name" value="RHOGAP"/>
    <property type="match status" value="1"/>
</dbReference>
<name>A0A3S1HW25_ELYCH</name>
<accession>A0A3S1HW25</accession>
<evidence type="ECO:0000256" key="2">
    <source>
        <dbReference type="SAM" id="MobiDB-lite"/>
    </source>
</evidence>
<evidence type="ECO:0000256" key="1">
    <source>
        <dbReference type="ARBA" id="ARBA00022468"/>
    </source>
</evidence>
<feature type="domain" description="Rho-GAP" evidence="3">
    <location>
        <begin position="219"/>
        <end position="432"/>
    </location>
</feature>
<dbReference type="PANTHER" id="PTHR12635:SF7">
    <property type="entry name" value="RHO GTPASE ACTIVATING PROTEIN 6-RELATED"/>
    <property type="match status" value="1"/>
</dbReference>
<evidence type="ECO:0000313" key="5">
    <source>
        <dbReference type="Proteomes" id="UP000271974"/>
    </source>
</evidence>
<proteinExistence type="predicted"/>
<dbReference type="GO" id="GO:0007165">
    <property type="term" value="P:signal transduction"/>
    <property type="evidence" value="ECO:0007669"/>
    <property type="project" value="InterPro"/>
</dbReference>
<feature type="region of interest" description="Disordered" evidence="2">
    <location>
        <begin position="489"/>
        <end position="632"/>
    </location>
</feature>
<dbReference type="PANTHER" id="PTHR12635">
    <property type="entry name" value="RHO-GTPASE-ACTIVATING PROTEIN 6 FAMILY MEMBER"/>
    <property type="match status" value="1"/>
</dbReference>
<feature type="compositionally biased region" description="Low complexity" evidence="2">
    <location>
        <begin position="577"/>
        <end position="593"/>
    </location>
</feature>
<dbReference type="GO" id="GO:0005096">
    <property type="term" value="F:GTPase activator activity"/>
    <property type="evidence" value="ECO:0007669"/>
    <property type="project" value="UniProtKB-KW"/>
</dbReference>
<dbReference type="OrthoDB" id="10024839at2759"/>
<keyword evidence="5" id="KW-1185">Reference proteome</keyword>
<feature type="compositionally biased region" description="Basic residues" evidence="2">
    <location>
        <begin position="44"/>
        <end position="57"/>
    </location>
</feature>
<feature type="compositionally biased region" description="Low complexity" evidence="2">
    <location>
        <begin position="147"/>
        <end position="161"/>
    </location>
</feature>
<feature type="compositionally biased region" description="Low complexity" evidence="2">
    <location>
        <begin position="180"/>
        <end position="196"/>
    </location>
</feature>
<comment type="caution">
    <text evidence="4">The sequence shown here is derived from an EMBL/GenBank/DDBJ whole genome shotgun (WGS) entry which is preliminary data.</text>
</comment>
<evidence type="ECO:0000313" key="4">
    <source>
        <dbReference type="EMBL" id="RUS87254.1"/>
    </source>
</evidence>
<dbReference type="InterPro" id="IPR000198">
    <property type="entry name" value="RhoGAP_dom"/>
</dbReference>
<dbReference type="Gene3D" id="1.10.555.10">
    <property type="entry name" value="Rho GTPase activation protein"/>
    <property type="match status" value="1"/>
</dbReference>
<feature type="non-terminal residue" evidence="4">
    <location>
        <position position="1"/>
    </location>
</feature>
<reference evidence="4 5" key="1">
    <citation type="submission" date="2019-01" db="EMBL/GenBank/DDBJ databases">
        <title>A draft genome assembly of the solar-powered sea slug Elysia chlorotica.</title>
        <authorList>
            <person name="Cai H."/>
            <person name="Li Q."/>
            <person name="Fang X."/>
            <person name="Li J."/>
            <person name="Curtis N.E."/>
            <person name="Altenburger A."/>
            <person name="Shibata T."/>
            <person name="Feng M."/>
            <person name="Maeda T."/>
            <person name="Schwartz J.A."/>
            <person name="Shigenobu S."/>
            <person name="Lundholm N."/>
            <person name="Nishiyama T."/>
            <person name="Yang H."/>
            <person name="Hasebe M."/>
            <person name="Li S."/>
            <person name="Pierce S.K."/>
            <person name="Wang J."/>
        </authorList>
    </citation>
    <scope>NUCLEOTIDE SEQUENCE [LARGE SCALE GENOMIC DNA]</scope>
    <source>
        <strain evidence="4">EC2010</strain>
        <tissue evidence="4">Whole organism of an adult</tissue>
    </source>
</reference>
<keyword evidence="1" id="KW-0343">GTPase activation</keyword>
<dbReference type="InterPro" id="IPR008936">
    <property type="entry name" value="Rho_GTPase_activation_prot"/>
</dbReference>
<gene>
    <name evidence="4" type="ORF">EGW08_005006</name>
</gene>
<feature type="compositionally biased region" description="Basic residues" evidence="2">
    <location>
        <begin position="600"/>
        <end position="619"/>
    </location>
</feature>